<keyword evidence="11" id="KW-1185">Reference proteome</keyword>
<evidence type="ECO:0000256" key="2">
    <source>
        <dbReference type="ARBA" id="ARBA00005752"/>
    </source>
</evidence>
<comment type="catalytic activity">
    <reaction evidence="8">
        <text>L-aspartate + L-glutamine + ATP + H2O = L-asparagine + L-glutamate + AMP + diphosphate + H(+)</text>
        <dbReference type="Rhea" id="RHEA:12228"/>
        <dbReference type="ChEBI" id="CHEBI:15377"/>
        <dbReference type="ChEBI" id="CHEBI:15378"/>
        <dbReference type="ChEBI" id="CHEBI:29985"/>
        <dbReference type="ChEBI" id="CHEBI:29991"/>
        <dbReference type="ChEBI" id="CHEBI:30616"/>
        <dbReference type="ChEBI" id="CHEBI:33019"/>
        <dbReference type="ChEBI" id="CHEBI:58048"/>
        <dbReference type="ChEBI" id="CHEBI:58359"/>
        <dbReference type="ChEBI" id="CHEBI:456215"/>
        <dbReference type="EC" id="6.3.5.4"/>
    </reaction>
</comment>
<dbReference type="InterPro" id="IPR017932">
    <property type="entry name" value="GATase_2_dom"/>
</dbReference>
<dbReference type="NCBIfam" id="TIGR03104">
    <property type="entry name" value="trio_amidotrans"/>
    <property type="match status" value="1"/>
</dbReference>
<dbReference type="SUPFAM" id="SSF52402">
    <property type="entry name" value="Adenine nucleotide alpha hydrolases-like"/>
    <property type="match status" value="1"/>
</dbReference>
<dbReference type="Gene3D" id="3.60.20.10">
    <property type="entry name" value="Glutamine Phosphoribosylpyrophosphate, subunit 1, domain 1"/>
    <property type="match status" value="1"/>
</dbReference>
<name>A0ABN2ML23_9MICO</name>
<evidence type="ECO:0000259" key="9">
    <source>
        <dbReference type="PROSITE" id="PS51278"/>
    </source>
</evidence>
<dbReference type="CDD" id="cd00712">
    <property type="entry name" value="AsnB"/>
    <property type="match status" value="1"/>
</dbReference>
<dbReference type="InterPro" id="IPR014729">
    <property type="entry name" value="Rossmann-like_a/b/a_fold"/>
</dbReference>
<evidence type="ECO:0000256" key="3">
    <source>
        <dbReference type="ARBA" id="ARBA00012737"/>
    </source>
</evidence>
<evidence type="ECO:0000256" key="6">
    <source>
        <dbReference type="ARBA" id="ARBA00022888"/>
    </source>
</evidence>
<evidence type="ECO:0000256" key="1">
    <source>
        <dbReference type="ARBA" id="ARBA00005187"/>
    </source>
</evidence>
<dbReference type="PIRSF" id="PIRSF001589">
    <property type="entry name" value="Asn_synthetase_glu-h"/>
    <property type="match status" value="1"/>
</dbReference>
<keyword evidence="7" id="KW-0315">Glutamine amidotransferase</keyword>
<dbReference type="EC" id="6.3.5.4" evidence="3"/>
<dbReference type="Proteomes" id="UP001501746">
    <property type="component" value="Unassembled WGS sequence"/>
</dbReference>
<accession>A0ABN2ML23</accession>
<dbReference type="InterPro" id="IPR006426">
    <property type="entry name" value="Asn_synth_AEB"/>
</dbReference>
<evidence type="ECO:0000313" key="10">
    <source>
        <dbReference type="EMBL" id="GAA1830670.1"/>
    </source>
</evidence>
<feature type="domain" description="Glutamine amidotransferase type-2" evidence="9">
    <location>
        <begin position="2"/>
        <end position="213"/>
    </location>
</feature>
<sequence>MCGIAGELAFGADRPQLRAVRRMSDAQACRGPDGEGYWNDGWAALGHRRLTVIDLTDAAAQPMVDEESGLALVFNGCIYNYKQLREQLEGDRPFRSDGDTEVVLRAYERWGEDFVQHLIGMFAIVIIDGRRDVAVLARDRLGIKPLYLARTPTGLRFASHLPALLAAGDVDTSLDPVGIHHYLSWHSIVPAPRTILAGVEKLPAATVRVVSATGAERDRIYWQPEYERSPDRERWSAEDWTDAVEAALETAVERRLVADVPVGVLLSGGLDSSLLVALLARVSGAPPHTFSIGFESAGGKSGDEFRYSDAVARAFGTDHRQLRVGADSIAPMVMDSVAAMTEPMASHDVPAFFLLAEAVAREIKVVLCGQGADEVFAGYGYHAAAAGARRDRAIDVLSEAFFDRDERELLRLVRAGSMPHRDVSRALAAAHLSAPGAATALDAILRLDTHLLMVDDPVKRLDCMTMSWGLEARVPFLDHELVELAATCPPELKLADGGKGPLKMLGRRLLPAEVIDRPKGYFPVPALQELDGAVLELVRDALGPSTARLRSIVRPAELDRLLARPNGSFSAVDGNLLWPLAVLELWLQEHVSAPSAVLAEVGAVDWVPASRAV</sequence>
<protein>
    <recommendedName>
        <fullName evidence="3">asparagine synthase (glutamine-hydrolyzing)</fullName>
        <ecNumber evidence="3">6.3.5.4</ecNumber>
    </recommendedName>
</protein>
<dbReference type="InterPro" id="IPR029055">
    <property type="entry name" value="Ntn_hydrolases_N"/>
</dbReference>
<dbReference type="EMBL" id="BAAANK010000003">
    <property type="protein sequence ID" value="GAA1830670.1"/>
    <property type="molecule type" value="Genomic_DNA"/>
</dbReference>
<keyword evidence="4" id="KW-0547">Nucleotide-binding</keyword>
<dbReference type="RefSeq" id="WP_157428920.1">
    <property type="nucleotide sequence ID" value="NZ_BAAANK010000003.1"/>
</dbReference>
<comment type="similarity">
    <text evidence="2">Belongs to the asparagine synthetase family.</text>
</comment>
<dbReference type="Gene3D" id="3.40.50.620">
    <property type="entry name" value="HUPs"/>
    <property type="match status" value="1"/>
</dbReference>
<dbReference type="InterPro" id="IPR051786">
    <property type="entry name" value="ASN_synthetase/amidase"/>
</dbReference>
<evidence type="ECO:0000256" key="8">
    <source>
        <dbReference type="ARBA" id="ARBA00048741"/>
    </source>
</evidence>
<comment type="pathway">
    <text evidence="1">Amino-acid biosynthesis; L-asparagine biosynthesis; L-asparagine from L-aspartate (L-Gln route): step 1/1.</text>
</comment>
<reference evidence="10 11" key="1">
    <citation type="journal article" date="2019" name="Int. J. Syst. Evol. Microbiol.">
        <title>The Global Catalogue of Microorganisms (GCM) 10K type strain sequencing project: providing services to taxonomists for standard genome sequencing and annotation.</title>
        <authorList>
            <consortium name="The Broad Institute Genomics Platform"/>
            <consortium name="The Broad Institute Genome Sequencing Center for Infectious Disease"/>
            <person name="Wu L."/>
            <person name="Ma J."/>
        </authorList>
    </citation>
    <scope>NUCLEOTIDE SEQUENCE [LARGE SCALE GENOMIC DNA]</scope>
    <source>
        <strain evidence="10 11">JCM 14323</strain>
    </source>
</reference>
<dbReference type="InterPro" id="IPR033738">
    <property type="entry name" value="AsnB_N"/>
</dbReference>
<dbReference type="Pfam" id="PF00733">
    <property type="entry name" value="Asn_synthase"/>
    <property type="match status" value="1"/>
</dbReference>
<evidence type="ECO:0000256" key="7">
    <source>
        <dbReference type="ARBA" id="ARBA00022962"/>
    </source>
</evidence>
<keyword evidence="5" id="KW-0067">ATP-binding</keyword>
<dbReference type="SUPFAM" id="SSF56235">
    <property type="entry name" value="N-terminal nucleophile aminohydrolases (Ntn hydrolases)"/>
    <property type="match status" value="1"/>
</dbReference>
<dbReference type="NCBIfam" id="TIGR01536">
    <property type="entry name" value="asn_synth_AEB"/>
    <property type="match status" value="1"/>
</dbReference>
<organism evidence="10 11">
    <name type="scientific">Agromyces salentinus</name>
    <dbReference type="NCBI Taxonomy" id="269421"/>
    <lineage>
        <taxon>Bacteria</taxon>
        <taxon>Bacillati</taxon>
        <taxon>Actinomycetota</taxon>
        <taxon>Actinomycetes</taxon>
        <taxon>Micrococcales</taxon>
        <taxon>Microbacteriaceae</taxon>
        <taxon>Agromyces</taxon>
    </lineage>
</organism>
<dbReference type="InterPro" id="IPR017535">
    <property type="entry name" value="Asparagine_synth"/>
</dbReference>
<dbReference type="PANTHER" id="PTHR43284">
    <property type="entry name" value="ASPARAGINE SYNTHETASE (GLUTAMINE-HYDROLYZING)"/>
    <property type="match status" value="1"/>
</dbReference>
<keyword evidence="6" id="KW-0061">Asparagine biosynthesis</keyword>
<keyword evidence="6" id="KW-0028">Amino-acid biosynthesis</keyword>
<proteinExistence type="inferred from homology"/>
<comment type="caution">
    <text evidence="10">The sequence shown here is derived from an EMBL/GenBank/DDBJ whole genome shotgun (WGS) entry which is preliminary data.</text>
</comment>
<dbReference type="Pfam" id="PF13522">
    <property type="entry name" value="GATase_6"/>
    <property type="match status" value="1"/>
</dbReference>
<dbReference type="CDD" id="cd01991">
    <property type="entry name" value="Asn_synthase_B_C"/>
    <property type="match status" value="1"/>
</dbReference>
<evidence type="ECO:0000313" key="11">
    <source>
        <dbReference type="Proteomes" id="UP001501746"/>
    </source>
</evidence>
<evidence type="ECO:0000256" key="5">
    <source>
        <dbReference type="ARBA" id="ARBA00022840"/>
    </source>
</evidence>
<dbReference type="PANTHER" id="PTHR43284:SF1">
    <property type="entry name" value="ASPARAGINE SYNTHETASE"/>
    <property type="match status" value="1"/>
</dbReference>
<dbReference type="PROSITE" id="PS51278">
    <property type="entry name" value="GATASE_TYPE_2"/>
    <property type="match status" value="1"/>
</dbReference>
<dbReference type="InterPro" id="IPR001962">
    <property type="entry name" value="Asn_synthase"/>
</dbReference>
<gene>
    <name evidence="10" type="ORF">GCM10009750_13180</name>
</gene>
<evidence type="ECO:0000256" key="4">
    <source>
        <dbReference type="ARBA" id="ARBA00022741"/>
    </source>
</evidence>